<dbReference type="EMBL" id="CM007898">
    <property type="protein sequence ID" value="OTG14783.1"/>
    <property type="molecule type" value="Genomic_DNA"/>
</dbReference>
<protein>
    <submittedName>
        <fullName evidence="2">Uncharacterized protein</fullName>
    </submittedName>
</protein>
<accession>A0A251TVK4</accession>
<reference evidence="2" key="2">
    <citation type="submission" date="2017-02" db="EMBL/GenBank/DDBJ databases">
        <title>Sunflower complete genome.</title>
        <authorList>
            <person name="Langlade N."/>
            <person name="Munos S."/>
        </authorList>
    </citation>
    <scope>NUCLEOTIDE SEQUENCE [LARGE SCALE GENOMIC DNA]</scope>
    <source>
        <tissue evidence="2">Leaves</tissue>
    </source>
</reference>
<dbReference type="EMBL" id="MNCJ02000324">
    <property type="protein sequence ID" value="KAF5790389.1"/>
    <property type="molecule type" value="Genomic_DNA"/>
</dbReference>
<keyword evidence="3" id="KW-1185">Reference proteome</keyword>
<dbReference type="AlphaFoldDB" id="A0A251TVK4"/>
<organism evidence="2 3">
    <name type="scientific">Helianthus annuus</name>
    <name type="common">Common sunflower</name>
    <dbReference type="NCBI Taxonomy" id="4232"/>
    <lineage>
        <taxon>Eukaryota</taxon>
        <taxon>Viridiplantae</taxon>
        <taxon>Streptophyta</taxon>
        <taxon>Embryophyta</taxon>
        <taxon>Tracheophyta</taxon>
        <taxon>Spermatophyta</taxon>
        <taxon>Magnoliopsida</taxon>
        <taxon>eudicotyledons</taxon>
        <taxon>Gunneridae</taxon>
        <taxon>Pentapetalae</taxon>
        <taxon>asterids</taxon>
        <taxon>campanulids</taxon>
        <taxon>Asterales</taxon>
        <taxon>Asteraceae</taxon>
        <taxon>Asteroideae</taxon>
        <taxon>Heliantheae alliance</taxon>
        <taxon>Heliantheae</taxon>
        <taxon>Helianthus</taxon>
    </lineage>
</organism>
<evidence type="ECO:0000313" key="1">
    <source>
        <dbReference type="EMBL" id="KAF5790389.1"/>
    </source>
</evidence>
<dbReference type="InParanoid" id="A0A251TVK4"/>
<sequence length="69" mass="8237">MKYHIRRIYTPPNPHFSLPILSTHSYFSFIFTSNKPFAFKVPFTRQIICLYQFTETGNTSELHSNFYVI</sequence>
<dbReference type="Proteomes" id="UP000215914">
    <property type="component" value="Chromosome 9"/>
</dbReference>
<dbReference type="Gramene" id="mRNA:HanXRQr2_Chr09g0382621">
    <property type="protein sequence ID" value="CDS:HanXRQr2_Chr09g0382621.1"/>
    <property type="gene ID" value="HanXRQr2_Chr09g0382621"/>
</dbReference>
<evidence type="ECO:0000313" key="2">
    <source>
        <dbReference type="EMBL" id="OTG14783.1"/>
    </source>
</evidence>
<evidence type="ECO:0000313" key="3">
    <source>
        <dbReference type="Proteomes" id="UP000215914"/>
    </source>
</evidence>
<reference evidence="1" key="3">
    <citation type="submission" date="2020-06" db="EMBL/GenBank/DDBJ databases">
        <title>Helianthus annuus Genome sequencing and assembly Release 2.</title>
        <authorList>
            <person name="Gouzy J."/>
            <person name="Langlade N."/>
            <person name="Munos S."/>
        </authorList>
    </citation>
    <scope>NUCLEOTIDE SEQUENCE</scope>
    <source>
        <tissue evidence="1">Leaves</tissue>
    </source>
</reference>
<gene>
    <name evidence="2" type="ORF">HannXRQ_Chr09g0253261</name>
    <name evidence="1" type="ORF">HanXRQr2_Chr09g0382621</name>
</gene>
<proteinExistence type="predicted"/>
<reference evidence="1 3" key="1">
    <citation type="journal article" date="2017" name="Nature">
        <title>The sunflower genome provides insights into oil metabolism, flowering and Asterid evolution.</title>
        <authorList>
            <person name="Badouin H."/>
            <person name="Gouzy J."/>
            <person name="Grassa C.J."/>
            <person name="Murat F."/>
            <person name="Staton S.E."/>
            <person name="Cottret L."/>
            <person name="Lelandais-Briere C."/>
            <person name="Owens G.L."/>
            <person name="Carrere S."/>
            <person name="Mayjonade B."/>
            <person name="Legrand L."/>
            <person name="Gill N."/>
            <person name="Kane N.C."/>
            <person name="Bowers J.E."/>
            <person name="Hubner S."/>
            <person name="Bellec A."/>
            <person name="Berard A."/>
            <person name="Berges H."/>
            <person name="Blanchet N."/>
            <person name="Boniface M.C."/>
            <person name="Brunel D."/>
            <person name="Catrice O."/>
            <person name="Chaidir N."/>
            <person name="Claudel C."/>
            <person name="Donnadieu C."/>
            <person name="Faraut T."/>
            <person name="Fievet G."/>
            <person name="Helmstetter N."/>
            <person name="King M."/>
            <person name="Knapp S.J."/>
            <person name="Lai Z."/>
            <person name="Le Paslier M.C."/>
            <person name="Lippi Y."/>
            <person name="Lorenzon L."/>
            <person name="Mandel J.R."/>
            <person name="Marage G."/>
            <person name="Marchand G."/>
            <person name="Marquand E."/>
            <person name="Bret-Mestries E."/>
            <person name="Morien E."/>
            <person name="Nambeesan S."/>
            <person name="Nguyen T."/>
            <person name="Pegot-Espagnet P."/>
            <person name="Pouilly N."/>
            <person name="Raftis F."/>
            <person name="Sallet E."/>
            <person name="Schiex T."/>
            <person name="Thomas J."/>
            <person name="Vandecasteele C."/>
            <person name="Vares D."/>
            <person name="Vear F."/>
            <person name="Vautrin S."/>
            <person name="Crespi M."/>
            <person name="Mangin B."/>
            <person name="Burke J.M."/>
            <person name="Salse J."/>
            <person name="Munos S."/>
            <person name="Vincourt P."/>
            <person name="Rieseberg L.H."/>
            <person name="Langlade N.B."/>
        </authorList>
    </citation>
    <scope>NUCLEOTIDE SEQUENCE [LARGE SCALE GENOMIC DNA]</scope>
    <source>
        <strain evidence="3">cv. SF193</strain>
        <tissue evidence="1">Leaves</tissue>
    </source>
</reference>
<name>A0A251TVK4_HELAN</name>